<feature type="compositionally biased region" description="Polar residues" evidence="1">
    <location>
        <begin position="175"/>
        <end position="186"/>
    </location>
</feature>
<sequence length="186" mass="20235">MAAATIADNTFSDHSDSPRIIHSRTSCSSATSSTSIFSPRSCNKPPSRKKKSAPPSPPQNTITATPDSCSSTTWHQRHAIPATFRTSHGTTKSLLAATIANQHLCLARKRIRTRTTVPRFRASTPTSSATAAASSTPPSSQCEPDRINVQPPSQHHRVAHHKHRTVRRQALSEGQKLSFTSLRQKP</sequence>
<evidence type="ECO:0000256" key="1">
    <source>
        <dbReference type="SAM" id="MobiDB-lite"/>
    </source>
</evidence>
<keyword evidence="3" id="KW-1185">Reference proteome</keyword>
<gene>
    <name evidence="2" type="ORF">DEO72_LG2g3392</name>
</gene>
<proteinExistence type="predicted"/>
<feature type="compositionally biased region" description="Basic residues" evidence="1">
    <location>
        <begin position="154"/>
        <end position="167"/>
    </location>
</feature>
<name>A0A4D6L3G2_VIGUN</name>
<dbReference type="Proteomes" id="UP000501690">
    <property type="component" value="Linkage Group LG2"/>
</dbReference>
<feature type="compositionally biased region" description="Low complexity" evidence="1">
    <location>
        <begin position="122"/>
        <end position="140"/>
    </location>
</feature>
<organism evidence="2 3">
    <name type="scientific">Vigna unguiculata</name>
    <name type="common">Cowpea</name>
    <dbReference type="NCBI Taxonomy" id="3917"/>
    <lineage>
        <taxon>Eukaryota</taxon>
        <taxon>Viridiplantae</taxon>
        <taxon>Streptophyta</taxon>
        <taxon>Embryophyta</taxon>
        <taxon>Tracheophyta</taxon>
        <taxon>Spermatophyta</taxon>
        <taxon>Magnoliopsida</taxon>
        <taxon>eudicotyledons</taxon>
        <taxon>Gunneridae</taxon>
        <taxon>Pentapetalae</taxon>
        <taxon>rosids</taxon>
        <taxon>fabids</taxon>
        <taxon>Fabales</taxon>
        <taxon>Fabaceae</taxon>
        <taxon>Papilionoideae</taxon>
        <taxon>50 kb inversion clade</taxon>
        <taxon>NPAAA clade</taxon>
        <taxon>indigoferoid/millettioid clade</taxon>
        <taxon>Phaseoleae</taxon>
        <taxon>Vigna</taxon>
    </lineage>
</organism>
<feature type="compositionally biased region" description="Polar residues" evidence="1">
    <location>
        <begin position="59"/>
        <end position="72"/>
    </location>
</feature>
<feature type="region of interest" description="Disordered" evidence="1">
    <location>
        <begin position="120"/>
        <end position="186"/>
    </location>
</feature>
<dbReference type="AlphaFoldDB" id="A0A4D6L3G2"/>
<reference evidence="2 3" key="1">
    <citation type="submission" date="2019-04" db="EMBL/GenBank/DDBJ databases">
        <title>An improved genome assembly and genetic linkage map for asparagus bean, Vigna unguiculata ssp. sesquipedialis.</title>
        <authorList>
            <person name="Xia Q."/>
            <person name="Zhang R."/>
            <person name="Dong Y."/>
        </authorList>
    </citation>
    <scope>NUCLEOTIDE SEQUENCE [LARGE SCALE GENOMIC DNA]</scope>
    <source>
        <tissue evidence="2">Leaf</tissue>
    </source>
</reference>
<evidence type="ECO:0000313" key="2">
    <source>
        <dbReference type="EMBL" id="QCD83049.1"/>
    </source>
</evidence>
<evidence type="ECO:0000313" key="3">
    <source>
        <dbReference type="Proteomes" id="UP000501690"/>
    </source>
</evidence>
<protein>
    <submittedName>
        <fullName evidence="2">Uncharacterized protein</fullName>
    </submittedName>
</protein>
<dbReference type="EMBL" id="CP039346">
    <property type="protein sequence ID" value="QCD83049.1"/>
    <property type="molecule type" value="Genomic_DNA"/>
</dbReference>
<feature type="compositionally biased region" description="Low complexity" evidence="1">
    <location>
        <begin position="23"/>
        <end position="45"/>
    </location>
</feature>
<feature type="region of interest" description="Disordered" evidence="1">
    <location>
        <begin position="1"/>
        <end position="72"/>
    </location>
</feature>
<accession>A0A4D6L3G2</accession>